<comment type="caution">
    <text evidence="2">The sequence shown here is derived from an EMBL/GenBank/DDBJ whole genome shotgun (WGS) entry which is preliminary data.</text>
</comment>
<dbReference type="InterPro" id="IPR027417">
    <property type="entry name" value="P-loop_NTPase"/>
</dbReference>
<keyword evidence="3" id="KW-1185">Reference proteome</keyword>
<name>A0ABQ3D1V5_9ACTN</name>
<dbReference type="PANTHER" id="PTHR21343:SF9">
    <property type="entry name" value="LIPID II ISOGLUTAMINYL SYNTHASE (GLUTAMINE-HYDROLYZING) SUBUNIT GATD"/>
    <property type="match status" value="1"/>
</dbReference>
<reference evidence="3" key="1">
    <citation type="journal article" date="2019" name="Int. J. Syst. Evol. Microbiol.">
        <title>The Global Catalogue of Microorganisms (GCM) 10K type strain sequencing project: providing services to taxonomists for standard genome sequencing and annotation.</title>
        <authorList>
            <consortium name="The Broad Institute Genomics Platform"/>
            <consortium name="The Broad Institute Genome Sequencing Center for Infectious Disease"/>
            <person name="Wu L."/>
            <person name="Ma J."/>
        </authorList>
    </citation>
    <scope>NUCLEOTIDE SEQUENCE [LARGE SCALE GENOMIC DNA]</scope>
    <source>
        <strain evidence="3">JCM 4733</strain>
    </source>
</reference>
<dbReference type="RefSeq" id="WP_189892499.1">
    <property type="nucleotide sequence ID" value="NZ_BMVN01000034.1"/>
</dbReference>
<accession>A0ABQ3D1V5</accession>
<dbReference type="Proteomes" id="UP000653644">
    <property type="component" value="Unassembled WGS sequence"/>
</dbReference>
<dbReference type="SUPFAM" id="SSF52540">
    <property type="entry name" value="P-loop containing nucleoside triphosphate hydrolases"/>
    <property type="match status" value="1"/>
</dbReference>
<evidence type="ECO:0000313" key="3">
    <source>
        <dbReference type="Proteomes" id="UP000653644"/>
    </source>
</evidence>
<proteinExistence type="predicted"/>
<evidence type="ECO:0000313" key="2">
    <source>
        <dbReference type="EMBL" id="GHA54373.1"/>
    </source>
</evidence>
<keyword evidence="1" id="KW-0315">Glutamine amidotransferase</keyword>
<protein>
    <submittedName>
        <fullName evidence="2">Uncharacterized protein</fullName>
    </submittedName>
</protein>
<dbReference type="EMBL" id="BMVN01000034">
    <property type="protein sequence ID" value="GHA54373.1"/>
    <property type="molecule type" value="Genomic_DNA"/>
</dbReference>
<sequence>MTSSSDPAPRGMTVLGAAAGSGKTGVSIGVLRRLHLRGVPCLPFKAVAVVAPDDPAYAAVEPWQRGVLHNCRAAGLAVRWWNNPVVVDLPRPGAPEGDLWVRGERVGTAVVAGEDSLDTARLPERLRRLCVEAVEEGHERLRASGAWVLIEGAGAAGEVDPDNDLANQLLPARAGLPVVLVTNARRSGHVNALAGMPSLLSPAVRPLLLGFVLNQIGGTPGVAAVGERVTAATGLPLLGAIGYSPLPEGYDGSAATLELLYERRCRYVEESGLPGRLPLPGGAVEEALEAAG</sequence>
<evidence type="ECO:0000256" key="1">
    <source>
        <dbReference type="ARBA" id="ARBA00022962"/>
    </source>
</evidence>
<gene>
    <name evidence="2" type="ORF">GCM10010345_68750</name>
</gene>
<dbReference type="Gene3D" id="3.40.50.300">
    <property type="entry name" value="P-loop containing nucleotide triphosphate hydrolases"/>
    <property type="match status" value="1"/>
</dbReference>
<dbReference type="PANTHER" id="PTHR21343">
    <property type="entry name" value="DETHIOBIOTIN SYNTHETASE"/>
    <property type="match status" value="1"/>
</dbReference>
<organism evidence="2 3">
    <name type="scientific">Streptomyces canarius</name>
    <dbReference type="NCBI Taxonomy" id="285453"/>
    <lineage>
        <taxon>Bacteria</taxon>
        <taxon>Bacillati</taxon>
        <taxon>Actinomycetota</taxon>
        <taxon>Actinomycetes</taxon>
        <taxon>Kitasatosporales</taxon>
        <taxon>Streptomycetaceae</taxon>
        <taxon>Streptomyces</taxon>
    </lineage>
</organism>